<accession>A0A7C9EK80</accession>
<reference evidence="1" key="1">
    <citation type="journal article" date="2013" name="J. Plant Res.">
        <title>Effect of fungi and light on seed germination of three Opuntia species from semiarid lands of central Mexico.</title>
        <authorList>
            <person name="Delgado-Sanchez P."/>
            <person name="Jimenez-Bremont J.F."/>
            <person name="Guerrero-Gonzalez Mde L."/>
            <person name="Flores J."/>
        </authorList>
    </citation>
    <scope>NUCLEOTIDE SEQUENCE</scope>
    <source>
        <tissue evidence="1">Cladode</tissue>
    </source>
</reference>
<protein>
    <submittedName>
        <fullName evidence="1">Uncharacterized protein</fullName>
    </submittedName>
</protein>
<evidence type="ECO:0000313" key="1">
    <source>
        <dbReference type="EMBL" id="MBA4668026.1"/>
    </source>
</evidence>
<organism evidence="1">
    <name type="scientific">Opuntia streptacantha</name>
    <name type="common">Prickly pear cactus</name>
    <name type="synonym">Opuntia cardona</name>
    <dbReference type="NCBI Taxonomy" id="393608"/>
    <lineage>
        <taxon>Eukaryota</taxon>
        <taxon>Viridiplantae</taxon>
        <taxon>Streptophyta</taxon>
        <taxon>Embryophyta</taxon>
        <taxon>Tracheophyta</taxon>
        <taxon>Spermatophyta</taxon>
        <taxon>Magnoliopsida</taxon>
        <taxon>eudicotyledons</taxon>
        <taxon>Gunneridae</taxon>
        <taxon>Pentapetalae</taxon>
        <taxon>Caryophyllales</taxon>
        <taxon>Cactineae</taxon>
        <taxon>Cactaceae</taxon>
        <taxon>Opuntioideae</taxon>
        <taxon>Opuntia</taxon>
    </lineage>
</organism>
<sequence length="120" mass="12929">MNVGRAFPTHAMPSVCGSCHTSAAAQGAGNWECVAELCKVPTHVTFCILWFLPVERRVCCGSCEAGDAFRSWAEYDKKKLGNMSVVLGKAGSFGLGNFQQLGPIDFHSQIWKVLAFLGSS</sequence>
<dbReference type="AlphaFoldDB" id="A0A7C9EK80"/>
<name>A0A7C9EK80_OPUST</name>
<dbReference type="EMBL" id="GISG01237730">
    <property type="protein sequence ID" value="MBA4668026.1"/>
    <property type="molecule type" value="Transcribed_RNA"/>
</dbReference>
<proteinExistence type="predicted"/>
<reference evidence="1" key="2">
    <citation type="submission" date="2020-07" db="EMBL/GenBank/DDBJ databases">
        <authorList>
            <person name="Vera ALvarez R."/>
            <person name="Arias-Moreno D.M."/>
            <person name="Jimenez-Jacinto V."/>
            <person name="Jimenez-Bremont J.F."/>
            <person name="Swaminathan K."/>
            <person name="Moose S.P."/>
            <person name="Guerrero-Gonzalez M.L."/>
            <person name="Marino-Ramirez L."/>
            <person name="Landsman D."/>
            <person name="Rodriguez-Kessler M."/>
            <person name="Delgado-Sanchez P."/>
        </authorList>
    </citation>
    <scope>NUCLEOTIDE SEQUENCE</scope>
    <source>
        <tissue evidence="1">Cladode</tissue>
    </source>
</reference>